<dbReference type="Pfam" id="PF13635">
    <property type="entry name" value="DUF4143"/>
    <property type="match status" value="1"/>
</dbReference>
<dbReference type="EMBL" id="JASBCP010000001">
    <property type="protein sequence ID" value="MDI3047784.1"/>
    <property type="molecule type" value="Genomic_DNA"/>
</dbReference>
<proteinExistence type="predicted"/>
<dbReference type="PANTHER" id="PTHR33295:SF18">
    <property type="entry name" value="AAA+ ATPASE DOMAIN-CONTAINING PROTEIN"/>
    <property type="match status" value="1"/>
</dbReference>
<reference evidence="2" key="1">
    <citation type="submission" date="2023-04" db="EMBL/GenBank/DDBJ databases">
        <title>Genomes of recent Mycoplasma hyosynoviae isolates 2023.</title>
        <authorList>
            <person name="Spergser J."/>
        </authorList>
    </citation>
    <scope>NUCLEOTIDE SEQUENCE</scope>
    <source>
        <strain evidence="2">SN1J23N</strain>
    </source>
</reference>
<comment type="caution">
    <text evidence="2">The sequence shown here is derived from an EMBL/GenBank/DDBJ whole genome shotgun (WGS) entry which is preliminary data.</text>
</comment>
<dbReference type="InterPro" id="IPR025420">
    <property type="entry name" value="DUF4143"/>
</dbReference>
<organism evidence="2 3">
    <name type="scientific">Metamycoplasma hyosynoviae</name>
    <dbReference type="NCBI Taxonomy" id="29559"/>
    <lineage>
        <taxon>Bacteria</taxon>
        <taxon>Bacillati</taxon>
        <taxon>Mycoplasmatota</taxon>
        <taxon>Mycoplasmoidales</taxon>
        <taxon>Metamycoplasmataceae</taxon>
        <taxon>Metamycoplasma</taxon>
    </lineage>
</organism>
<accession>A0AAP4EL17</accession>
<dbReference type="AlphaFoldDB" id="A0AAP4EL17"/>
<dbReference type="Proteomes" id="UP001233782">
    <property type="component" value="Unassembled WGS sequence"/>
</dbReference>
<evidence type="ECO:0000259" key="1">
    <source>
        <dbReference type="Pfam" id="PF13635"/>
    </source>
</evidence>
<sequence>MPYKFYFTDIGLRNARLNFRQIEENHLMEDIIFNELIARNYLVDVGVVEINELNKTNTYSKKQHEIDFVASMGNKKIYIQSCYSMPTNEKIIQEIKPLINTQDFFKKIIIVNDDIKSKIDEYGIITISIKEFLLNKDII</sequence>
<name>A0AAP4EL17_9BACT</name>
<evidence type="ECO:0000313" key="3">
    <source>
        <dbReference type="Proteomes" id="UP001233782"/>
    </source>
</evidence>
<evidence type="ECO:0000313" key="2">
    <source>
        <dbReference type="EMBL" id="MDI3047784.1"/>
    </source>
</evidence>
<dbReference type="PANTHER" id="PTHR33295">
    <property type="entry name" value="ATPASE"/>
    <property type="match status" value="1"/>
</dbReference>
<dbReference type="RefSeq" id="WP_282208517.1">
    <property type="nucleotide sequence ID" value="NZ_JASBCO010000001.1"/>
</dbReference>
<protein>
    <submittedName>
        <fullName evidence="2">DUF4143 domain-containing protein</fullName>
    </submittedName>
</protein>
<gene>
    <name evidence="2" type="ORF">QJ129_00720</name>
</gene>
<feature type="domain" description="DUF4143" evidence="1">
    <location>
        <begin position="4"/>
        <end position="83"/>
    </location>
</feature>